<evidence type="ECO:0000313" key="1">
    <source>
        <dbReference type="EMBL" id="VYU12262.1"/>
    </source>
</evidence>
<organism evidence="1">
    <name type="scientific">Paraprevotella clara</name>
    <dbReference type="NCBI Taxonomy" id="454154"/>
    <lineage>
        <taxon>Bacteria</taxon>
        <taxon>Pseudomonadati</taxon>
        <taxon>Bacteroidota</taxon>
        <taxon>Bacteroidia</taxon>
        <taxon>Bacteroidales</taxon>
        <taxon>Prevotellaceae</taxon>
        <taxon>Paraprevotella</taxon>
    </lineage>
</organism>
<reference evidence="1" key="1">
    <citation type="submission" date="2019-11" db="EMBL/GenBank/DDBJ databases">
        <authorList>
            <person name="Feng L."/>
        </authorList>
    </citation>
    <scope>NUCLEOTIDE SEQUENCE</scope>
    <source>
        <strain evidence="1">PclaraLFYP37</strain>
    </source>
</reference>
<dbReference type="EMBL" id="CACRUT010000014">
    <property type="protein sequence ID" value="VYU12262.1"/>
    <property type="molecule type" value="Genomic_DNA"/>
</dbReference>
<dbReference type="AlphaFoldDB" id="A0A6N3C893"/>
<sequence>MSKSTFKILFYIRKNQVNKDLIPFLKNIIRNFVLNTKRLERFAMRQGLGLVLKVKPFKLFTAIHNSKTWLVAKIEISINSHFLTVYISILIE</sequence>
<name>A0A6N3C893_9BACT</name>
<proteinExistence type="predicted"/>
<gene>
    <name evidence="1" type="ORF">PCLFYP37_01969</name>
</gene>
<accession>A0A6N3C893</accession>
<protein>
    <submittedName>
        <fullName evidence="1">Uncharacterized protein</fullName>
    </submittedName>
</protein>